<feature type="compositionally biased region" description="Low complexity" evidence="1">
    <location>
        <begin position="70"/>
        <end position="79"/>
    </location>
</feature>
<dbReference type="Proteomes" id="UP000640786">
    <property type="component" value="Unassembled WGS sequence"/>
</dbReference>
<feature type="region of interest" description="Disordered" evidence="1">
    <location>
        <begin position="30"/>
        <end position="62"/>
    </location>
</feature>
<dbReference type="RefSeq" id="WP_191696729.1">
    <property type="nucleotide sequence ID" value="NZ_JACSQO010000002.1"/>
</dbReference>
<sequence length="212" mass="23385">MKKITKILYFNISLCMLVGCSNNTNEEYINDSSEKNSALESTKETEKSILKETADGVNDTSTKETLKINSVSTKSSSDSNEASKEDKEILSQYSSEQIEYARVWLKLGANQEIDGLYVQHIPAGTLINPNDDTSASYPEDVIQLAGSRLVDGSVTYSGNGDGTINVYNIPSRWDGSYPAGEKFYTDIIENTKLVYVDPGNDEKILALIKLLK</sequence>
<name>A0ABR8R6N3_9BACI</name>
<accession>A0ABR8R6N3</accession>
<proteinExistence type="predicted"/>
<feature type="compositionally biased region" description="Basic and acidic residues" evidence="1">
    <location>
        <begin position="41"/>
        <end position="54"/>
    </location>
</feature>
<keyword evidence="3" id="KW-1185">Reference proteome</keyword>
<feature type="region of interest" description="Disordered" evidence="1">
    <location>
        <begin position="69"/>
        <end position="88"/>
    </location>
</feature>
<protein>
    <recommendedName>
        <fullName evidence="4">Lipoprotein</fullName>
    </recommendedName>
</protein>
<evidence type="ECO:0000256" key="1">
    <source>
        <dbReference type="SAM" id="MobiDB-lite"/>
    </source>
</evidence>
<evidence type="ECO:0000313" key="2">
    <source>
        <dbReference type="EMBL" id="MBD7943451.1"/>
    </source>
</evidence>
<dbReference type="PROSITE" id="PS51257">
    <property type="entry name" value="PROKAR_LIPOPROTEIN"/>
    <property type="match status" value="1"/>
</dbReference>
<evidence type="ECO:0008006" key="4">
    <source>
        <dbReference type="Google" id="ProtNLM"/>
    </source>
</evidence>
<reference evidence="2 3" key="1">
    <citation type="submission" date="2020-08" db="EMBL/GenBank/DDBJ databases">
        <title>A Genomic Blueprint of the Chicken Gut Microbiome.</title>
        <authorList>
            <person name="Gilroy R."/>
            <person name="Ravi A."/>
            <person name="Getino M."/>
            <person name="Pursley I."/>
            <person name="Horton D.L."/>
            <person name="Alikhan N.-F."/>
            <person name="Baker D."/>
            <person name="Gharbi K."/>
            <person name="Hall N."/>
            <person name="Watson M."/>
            <person name="Adriaenssens E.M."/>
            <person name="Foster-Nyarko E."/>
            <person name="Jarju S."/>
            <person name="Secka A."/>
            <person name="Antonio M."/>
            <person name="Oren A."/>
            <person name="Chaudhuri R."/>
            <person name="La Ragione R.M."/>
            <person name="Hildebrand F."/>
            <person name="Pallen M.J."/>
        </authorList>
    </citation>
    <scope>NUCLEOTIDE SEQUENCE [LARGE SCALE GENOMIC DNA]</scope>
    <source>
        <strain evidence="2 3">Sa2BUA9</strain>
    </source>
</reference>
<gene>
    <name evidence="2" type="ORF">H9650_04910</name>
</gene>
<feature type="compositionally biased region" description="Polar residues" evidence="1">
    <location>
        <begin position="30"/>
        <end position="40"/>
    </location>
</feature>
<dbReference type="EMBL" id="JACSQO010000002">
    <property type="protein sequence ID" value="MBD7943451.1"/>
    <property type="molecule type" value="Genomic_DNA"/>
</dbReference>
<evidence type="ECO:0000313" key="3">
    <source>
        <dbReference type="Proteomes" id="UP000640786"/>
    </source>
</evidence>
<organism evidence="2 3">
    <name type="scientific">Psychrobacillus faecigallinarum</name>
    <dbReference type="NCBI Taxonomy" id="2762235"/>
    <lineage>
        <taxon>Bacteria</taxon>
        <taxon>Bacillati</taxon>
        <taxon>Bacillota</taxon>
        <taxon>Bacilli</taxon>
        <taxon>Bacillales</taxon>
        <taxon>Bacillaceae</taxon>
        <taxon>Psychrobacillus</taxon>
    </lineage>
</organism>
<comment type="caution">
    <text evidence="2">The sequence shown here is derived from an EMBL/GenBank/DDBJ whole genome shotgun (WGS) entry which is preliminary data.</text>
</comment>